<dbReference type="GO" id="GO:0004519">
    <property type="term" value="F:endonuclease activity"/>
    <property type="evidence" value="ECO:0007669"/>
    <property type="project" value="UniProtKB-KW"/>
</dbReference>
<evidence type="ECO:0000256" key="4">
    <source>
        <dbReference type="SAM" id="MobiDB-lite"/>
    </source>
</evidence>
<dbReference type="PROSITE" id="PS01284">
    <property type="entry name" value="TNASE_2"/>
    <property type="match status" value="1"/>
</dbReference>
<accession>A0A0L6W6L8</accession>
<keyword evidence="7" id="KW-1185">Reference proteome</keyword>
<dbReference type="InterPro" id="IPR002071">
    <property type="entry name" value="Thermonucl_AS"/>
</dbReference>
<organism evidence="6 7">
    <name type="scientific">Thermincola ferriacetica</name>
    <dbReference type="NCBI Taxonomy" id="281456"/>
    <lineage>
        <taxon>Bacteria</taxon>
        <taxon>Bacillati</taxon>
        <taxon>Bacillota</taxon>
        <taxon>Clostridia</taxon>
        <taxon>Eubacteriales</taxon>
        <taxon>Thermincolaceae</taxon>
        <taxon>Thermincola</taxon>
    </lineage>
</organism>
<dbReference type="GO" id="GO:0003676">
    <property type="term" value="F:nucleic acid binding"/>
    <property type="evidence" value="ECO:0007669"/>
    <property type="project" value="InterPro"/>
</dbReference>
<feature type="region of interest" description="Disordered" evidence="4">
    <location>
        <begin position="33"/>
        <end position="61"/>
    </location>
</feature>
<evidence type="ECO:0000256" key="1">
    <source>
        <dbReference type="ARBA" id="ARBA00022722"/>
    </source>
</evidence>
<dbReference type="InterPro" id="IPR035437">
    <property type="entry name" value="SNase_OB-fold_sf"/>
</dbReference>
<keyword evidence="3" id="KW-0378">Hydrolase</keyword>
<keyword evidence="2" id="KW-0255">Endonuclease</keyword>
<comment type="caution">
    <text evidence="6">The sequence shown here is derived from an EMBL/GenBank/DDBJ whole genome shotgun (WGS) entry which is preliminary data.</text>
</comment>
<dbReference type="SUPFAM" id="SSF50199">
    <property type="entry name" value="Staphylococcal nuclease"/>
    <property type="match status" value="1"/>
</dbReference>
<dbReference type="EMBL" id="LGTE01000001">
    <property type="protein sequence ID" value="KNZ71165.1"/>
    <property type="molecule type" value="Genomic_DNA"/>
</dbReference>
<name>A0A0L6W6L8_9FIRM</name>
<dbReference type="PANTHER" id="PTHR12302:SF3">
    <property type="entry name" value="SERINE_THREONINE-PROTEIN KINASE 31"/>
    <property type="match status" value="1"/>
</dbReference>
<dbReference type="InterPro" id="IPR016071">
    <property type="entry name" value="Staphylococal_nuclease_OB-fold"/>
</dbReference>
<dbReference type="PANTHER" id="PTHR12302">
    <property type="entry name" value="EBNA2 BINDING PROTEIN P100"/>
    <property type="match status" value="1"/>
</dbReference>
<evidence type="ECO:0000259" key="5">
    <source>
        <dbReference type="PROSITE" id="PS50830"/>
    </source>
</evidence>
<dbReference type="SMART" id="SM00318">
    <property type="entry name" value="SNc"/>
    <property type="match status" value="1"/>
</dbReference>
<dbReference type="AlphaFoldDB" id="A0A0L6W6L8"/>
<dbReference type="GO" id="GO:0016787">
    <property type="term" value="F:hydrolase activity"/>
    <property type="evidence" value="ECO:0007669"/>
    <property type="project" value="UniProtKB-KW"/>
</dbReference>
<keyword evidence="1" id="KW-0540">Nuclease</keyword>
<sequence>MKRSNWSFRRYILYIVVFLALIWAESLVHPRIAPKVDPNAGKPSNTAGINKDDEKNRSLYRLPQTKGKTRDFTSEQGNGEQIRLIPGTVTRTVDGDTVYVRLVSGDEEKVRLTGVNTPEIHHPQKGVEPYGREAADYTRSHLSGKKVYLETDISERDKYGRLLAYVWMARPSSTTDSEIRAKMFNARLLLDGYGQLMTVPPNVKYADYFQNYQREARENNLGLWGIKGTF</sequence>
<proteinExistence type="predicted"/>
<dbReference type="PROSITE" id="PS50830">
    <property type="entry name" value="TNASE_3"/>
    <property type="match status" value="1"/>
</dbReference>
<evidence type="ECO:0000256" key="2">
    <source>
        <dbReference type="ARBA" id="ARBA00022759"/>
    </source>
</evidence>
<evidence type="ECO:0000256" key="3">
    <source>
        <dbReference type="ARBA" id="ARBA00022801"/>
    </source>
</evidence>
<gene>
    <name evidence="6" type="ORF">Tfer_0243</name>
</gene>
<dbReference type="RefSeq" id="WP_052216520.1">
    <property type="nucleotide sequence ID" value="NZ_LGTE01000001.1"/>
</dbReference>
<dbReference type="Pfam" id="PF00565">
    <property type="entry name" value="SNase"/>
    <property type="match status" value="1"/>
</dbReference>
<protein>
    <submittedName>
        <fullName evidence="6">Nuclease</fullName>
    </submittedName>
</protein>
<evidence type="ECO:0000313" key="7">
    <source>
        <dbReference type="Proteomes" id="UP000037175"/>
    </source>
</evidence>
<feature type="domain" description="TNase-like" evidence="5">
    <location>
        <begin position="83"/>
        <end position="226"/>
    </location>
</feature>
<reference evidence="7" key="1">
    <citation type="submission" date="2015-07" db="EMBL/GenBank/DDBJ databases">
        <title>Complete Genome of Thermincola ferriacetica strain Z-0001T.</title>
        <authorList>
            <person name="Lusk B."/>
            <person name="Badalamenti J.P."/>
            <person name="Parameswaran P."/>
            <person name="Bond D.R."/>
            <person name="Torres C.I."/>
        </authorList>
    </citation>
    <scope>NUCLEOTIDE SEQUENCE [LARGE SCALE GENOMIC DNA]</scope>
    <source>
        <strain evidence="7">Z-0001</strain>
    </source>
</reference>
<dbReference type="Gene3D" id="2.40.50.90">
    <property type="match status" value="1"/>
</dbReference>
<dbReference type="Proteomes" id="UP000037175">
    <property type="component" value="Unassembled WGS sequence"/>
</dbReference>
<evidence type="ECO:0000313" key="6">
    <source>
        <dbReference type="EMBL" id="KNZ71165.1"/>
    </source>
</evidence>